<gene>
    <name evidence="1" type="ORF">LCIVAC01_00270</name>
</gene>
<proteinExistence type="predicted"/>
<protein>
    <submittedName>
        <fullName evidence="1">Uncharacterized protein</fullName>
    </submittedName>
</protein>
<dbReference type="EMBL" id="MK500309">
    <property type="protein sequence ID" value="QBK85218.1"/>
    <property type="molecule type" value="Genomic_DNA"/>
</dbReference>
<organism evidence="1">
    <name type="scientific">Iridovirus LCIVAC01</name>
    <dbReference type="NCBI Taxonomy" id="2506607"/>
    <lineage>
        <taxon>Viruses</taxon>
        <taxon>Varidnaviria</taxon>
        <taxon>Bamfordvirae</taxon>
        <taxon>Nucleocytoviricota</taxon>
        <taxon>Megaviricetes</taxon>
        <taxon>Pimascovirales</taxon>
        <taxon>Pimascovirales incertae sedis</taxon>
        <taxon>Iridoviridae</taxon>
    </lineage>
</organism>
<evidence type="ECO:0000313" key="1">
    <source>
        <dbReference type="EMBL" id="QBK85218.1"/>
    </source>
</evidence>
<reference evidence="1" key="1">
    <citation type="journal article" date="2019" name="MBio">
        <title>Virus Genomes from Deep Sea Sediments Expand the Ocean Megavirome and Support Independent Origins of Viral Gigantism.</title>
        <authorList>
            <person name="Backstrom D."/>
            <person name="Yutin N."/>
            <person name="Jorgensen S.L."/>
            <person name="Dharamshi J."/>
            <person name="Homa F."/>
            <person name="Zaremba-Niedwiedzka K."/>
            <person name="Spang A."/>
            <person name="Wolf Y.I."/>
            <person name="Koonin E.V."/>
            <person name="Ettema T.J."/>
        </authorList>
    </citation>
    <scope>NUCLEOTIDE SEQUENCE</scope>
</reference>
<accession>A0A481YPR0</accession>
<name>A0A481YPR0_9VIRU</name>
<sequence>MSQVAELEIIPDKSELWNIWNGIEEVPISEKMFYGWMKGLMDNFNVDPFDANDSKVFSHKRVEGFIRRIVEGRDRLNLAKDDLRKLWLSISCQITRDNLSDYTKFLINNLITSQLIKIPTIKGI</sequence>